<dbReference type="InterPro" id="IPR013430">
    <property type="entry name" value="Toxin_antidote_HigA"/>
</dbReference>
<evidence type="ECO:0000259" key="2">
    <source>
        <dbReference type="PROSITE" id="PS50943"/>
    </source>
</evidence>
<dbReference type="PANTHER" id="PTHR36924:SF1">
    <property type="entry name" value="ANTITOXIN HIGA-1"/>
    <property type="match status" value="1"/>
</dbReference>
<dbReference type="InterPro" id="IPR010982">
    <property type="entry name" value="Lambda_DNA-bd_dom_sf"/>
</dbReference>
<keyword evidence="1" id="KW-0238">DNA-binding</keyword>
<gene>
    <name evidence="3" type="ORF">L196_08714</name>
</gene>
<evidence type="ECO:0000256" key="1">
    <source>
        <dbReference type="ARBA" id="ARBA00023125"/>
    </source>
</evidence>
<dbReference type="PROSITE" id="PS50943">
    <property type="entry name" value="HTH_CROC1"/>
    <property type="match status" value="1"/>
</dbReference>
<dbReference type="Proteomes" id="UP000015462">
    <property type="component" value="Unassembled WGS sequence"/>
</dbReference>
<dbReference type="GO" id="GO:0003677">
    <property type="term" value="F:DNA binding"/>
    <property type="evidence" value="ECO:0007669"/>
    <property type="project" value="UniProtKB-KW"/>
</dbReference>
<name>A0AB33YZZ9_9GAMM</name>
<dbReference type="InterPro" id="IPR001387">
    <property type="entry name" value="Cro/C1-type_HTH"/>
</dbReference>
<dbReference type="EMBL" id="ASHL01000007">
    <property type="protein sequence ID" value="EPD12674.1"/>
    <property type="molecule type" value="Genomic_DNA"/>
</dbReference>
<dbReference type="Pfam" id="PF13443">
    <property type="entry name" value="HTH_26"/>
    <property type="match status" value="1"/>
</dbReference>
<accession>A0AB33YZZ9</accession>
<dbReference type="AlphaFoldDB" id="A0AB33YZZ9"/>
<evidence type="ECO:0000313" key="4">
    <source>
        <dbReference type="Proteomes" id="UP000015462"/>
    </source>
</evidence>
<reference evidence="3 4" key="1">
    <citation type="journal article" date="2013" name="Genome Announc.">
        <title>Genome Sequence of the Pyrene- and Fluoranthene-Degrading Bacterium Cycloclasticus sp. Strain PY97M.</title>
        <authorList>
            <person name="Cui Z."/>
            <person name="Xu G."/>
            <person name="Li Q."/>
            <person name="Gao W."/>
            <person name="Zheng L."/>
        </authorList>
    </citation>
    <scope>NUCLEOTIDE SEQUENCE [LARGE SCALE GENOMIC DNA]</scope>
    <source>
        <strain evidence="3 4">PY97M</strain>
    </source>
</reference>
<sequence length="90" mass="10468">MINNPFHPAVFLQELLEDMSITPYRLAKDTFMPATRVSEILKQRRSITPDTALRLAKYFNTTPDYWVSLQSSYDLSKCHPRHIEDIQAIA</sequence>
<dbReference type="Gene3D" id="1.10.260.40">
    <property type="entry name" value="lambda repressor-like DNA-binding domains"/>
    <property type="match status" value="1"/>
</dbReference>
<organism evidence="3 4">
    <name type="scientific">Cycloclasticus pugetii</name>
    <dbReference type="NCBI Taxonomy" id="34068"/>
    <lineage>
        <taxon>Bacteria</taxon>
        <taxon>Pseudomonadati</taxon>
        <taxon>Pseudomonadota</taxon>
        <taxon>Gammaproteobacteria</taxon>
        <taxon>Thiotrichales</taxon>
        <taxon>Piscirickettsiaceae</taxon>
        <taxon>Cycloclasticus</taxon>
    </lineage>
</organism>
<dbReference type="RefSeq" id="WP_016390691.1">
    <property type="nucleotide sequence ID" value="NZ_KE646809.1"/>
</dbReference>
<dbReference type="PANTHER" id="PTHR36924">
    <property type="entry name" value="ANTITOXIN HIGA-1"/>
    <property type="match status" value="1"/>
</dbReference>
<feature type="domain" description="HTH cro/C1-type" evidence="2">
    <location>
        <begin position="12"/>
        <end position="66"/>
    </location>
</feature>
<dbReference type="SMART" id="SM00530">
    <property type="entry name" value="HTH_XRE"/>
    <property type="match status" value="1"/>
</dbReference>
<evidence type="ECO:0000313" key="3">
    <source>
        <dbReference type="EMBL" id="EPD12674.1"/>
    </source>
</evidence>
<comment type="caution">
    <text evidence="3">The sequence shown here is derived from an EMBL/GenBank/DDBJ whole genome shotgun (WGS) entry which is preliminary data.</text>
</comment>
<dbReference type="NCBIfam" id="TIGR02607">
    <property type="entry name" value="antidote_HigA"/>
    <property type="match status" value="1"/>
</dbReference>
<keyword evidence="4" id="KW-1185">Reference proteome</keyword>
<protein>
    <submittedName>
        <fullName evidence="3">XRE family transcriptional regulator</fullName>
    </submittedName>
</protein>
<dbReference type="CDD" id="cd00093">
    <property type="entry name" value="HTH_XRE"/>
    <property type="match status" value="1"/>
</dbReference>
<proteinExistence type="predicted"/>
<dbReference type="SUPFAM" id="SSF47413">
    <property type="entry name" value="lambda repressor-like DNA-binding domains"/>
    <property type="match status" value="1"/>
</dbReference>